<name>E5ARG8_MYCRK</name>
<organism evidence="1 2">
    <name type="scientific">Mycetohabitans rhizoxinica (strain DSM 19002 / CIP 109453 / HKI 454)</name>
    <name type="common">Paraburkholderia rhizoxinica</name>
    <dbReference type="NCBI Taxonomy" id="882378"/>
    <lineage>
        <taxon>Bacteria</taxon>
        <taxon>Pseudomonadati</taxon>
        <taxon>Pseudomonadota</taxon>
        <taxon>Betaproteobacteria</taxon>
        <taxon>Burkholderiales</taxon>
        <taxon>Burkholderiaceae</taxon>
        <taxon>Mycetohabitans</taxon>
    </lineage>
</organism>
<dbReference type="KEGG" id="brh:RBRH_01617"/>
<dbReference type="EMBL" id="FR687359">
    <property type="protein sequence ID" value="CBW75200.1"/>
    <property type="molecule type" value="Genomic_DNA"/>
</dbReference>
<sequence length="53" mass="5536">MAIGNAGFLFRVVEEKSIASNEVWLPLGACLASPVVATLSARATSRVISFVDA</sequence>
<proteinExistence type="predicted"/>
<protein>
    <submittedName>
        <fullName evidence="1">Uncharacterized protein</fullName>
    </submittedName>
</protein>
<gene>
    <name evidence="1" type="ordered locus">RBRH_01617</name>
</gene>
<evidence type="ECO:0000313" key="2">
    <source>
        <dbReference type="Proteomes" id="UP000007437"/>
    </source>
</evidence>
<reference evidence="1 2" key="1">
    <citation type="journal article" date="2011" name="J. Bacteriol.">
        <title>Complete genome sequence of Burkholderia rhizoxinica, an endosymbiont of Rhizopus microsporus.</title>
        <authorList>
            <person name="Lackner G."/>
            <person name="Moebius N."/>
            <person name="Partida-Martinez L."/>
            <person name="Hertweck C."/>
        </authorList>
    </citation>
    <scope>NUCLEOTIDE SEQUENCE [LARGE SCALE GENOMIC DNA]</scope>
    <source>
        <strain evidence="2">DSM 19002 / CIP 109453 / HKI 454</strain>
    </source>
</reference>
<dbReference type="HOGENOM" id="CLU_3059462_0_0_4"/>
<dbReference type="Proteomes" id="UP000007437">
    <property type="component" value="Chromosome"/>
</dbReference>
<evidence type="ECO:0000313" key="1">
    <source>
        <dbReference type="EMBL" id="CBW75200.1"/>
    </source>
</evidence>
<dbReference type="AlphaFoldDB" id="E5ARG8"/>
<dbReference type="STRING" id="882378.RBRH_01617"/>
<accession>E5ARG8</accession>